<sequence length="91" mass="9916">LRNSARIRPNVWCVIIGQYANVVPASLETDVNPSSRCATRLLVSTEARAKPSPAHSGVSALKTSLALDVNLVWTNVLAWHVRMSTRCSAIF</sequence>
<protein>
    <submittedName>
        <fullName evidence="2">Secreted protein</fullName>
    </submittedName>
</protein>
<evidence type="ECO:0000313" key="1">
    <source>
        <dbReference type="Proteomes" id="UP000050761"/>
    </source>
</evidence>
<reference evidence="2" key="1">
    <citation type="submission" date="2019-09" db="UniProtKB">
        <authorList>
            <consortium name="WormBaseParasite"/>
        </authorList>
    </citation>
    <scope>IDENTIFICATION</scope>
</reference>
<proteinExistence type="predicted"/>
<accession>A0A8L8KS95</accession>
<dbReference type="AlphaFoldDB" id="A0A8L8KS95"/>
<keyword evidence="1" id="KW-1185">Reference proteome</keyword>
<evidence type="ECO:0000313" key="2">
    <source>
        <dbReference type="WBParaSite" id="HPBE_0001824801-mRNA-1"/>
    </source>
</evidence>
<dbReference type="Proteomes" id="UP000050761">
    <property type="component" value="Unassembled WGS sequence"/>
</dbReference>
<organism evidence="1 2">
    <name type="scientific">Heligmosomoides polygyrus</name>
    <name type="common">Parasitic roundworm</name>
    <dbReference type="NCBI Taxonomy" id="6339"/>
    <lineage>
        <taxon>Eukaryota</taxon>
        <taxon>Metazoa</taxon>
        <taxon>Ecdysozoa</taxon>
        <taxon>Nematoda</taxon>
        <taxon>Chromadorea</taxon>
        <taxon>Rhabditida</taxon>
        <taxon>Rhabditina</taxon>
        <taxon>Rhabditomorpha</taxon>
        <taxon>Strongyloidea</taxon>
        <taxon>Heligmosomidae</taxon>
        <taxon>Heligmosomoides</taxon>
    </lineage>
</organism>
<dbReference type="WBParaSite" id="HPBE_0001824801-mRNA-1">
    <property type="protein sequence ID" value="HPBE_0001824801-mRNA-1"/>
    <property type="gene ID" value="HPBE_0001824801"/>
</dbReference>
<name>A0A8L8KS95_HELPZ</name>